<dbReference type="InterPro" id="IPR000182">
    <property type="entry name" value="GNAT_dom"/>
</dbReference>
<organism evidence="2 3">
    <name type="scientific">Porphyromonas cangingivalis</name>
    <dbReference type="NCBI Taxonomy" id="36874"/>
    <lineage>
        <taxon>Bacteria</taxon>
        <taxon>Pseudomonadati</taxon>
        <taxon>Bacteroidota</taxon>
        <taxon>Bacteroidia</taxon>
        <taxon>Bacteroidales</taxon>
        <taxon>Porphyromonadaceae</taxon>
        <taxon>Porphyromonas</taxon>
    </lineage>
</organism>
<evidence type="ECO:0000313" key="2">
    <source>
        <dbReference type="EMBL" id="KGN80289.1"/>
    </source>
</evidence>
<dbReference type="eggNOG" id="COG0456">
    <property type="taxonomic scope" value="Bacteria"/>
</dbReference>
<comment type="caution">
    <text evidence="2">The sequence shown here is derived from an EMBL/GenBank/DDBJ whole genome shotgun (WGS) entry which is preliminary data.</text>
</comment>
<reference evidence="2 3" key="1">
    <citation type="submission" date="2014-08" db="EMBL/GenBank/DDBJ databases">
        <title>Porphyromonas cangingivalis strain:COT-109_OH1386 Genome sequencing.</title>
        <authorList>
            <person name="Wallis C."/>
            <person name="Deusch O."/>
            <person name="O'Flynn C."/>
            <person name="Davis I."/>
            <person name="Jospin G."/>
            <person name="Darling A.E."/>
            <person name="Coil D.A."/>
            <person name="Alexiev A."/>
            <person name="Horsfall A."/>
            <person name="Kirkwood N."/>
            <person name="Harris S."/>
            <person name="Eisen J.A."/>
        </authorList>
    </citation>
    <scope>NUCLEOTIDE SEQUENCE [LARGE SCALE GENOMIC DNA]</scope>
    <source>
        <strain evidence="3">COT-109 OH1386</strain>
    </source>
</reference>
<gene>
    <name evidence="2" type="ORF">HQ35_06280</name>
</gene>
<dbReference type="AlphaFoldDB" id="A0A0A2EVF5"/>
<proteinExistence type="predicted"/>
<sequence>MTTTTPTRLSQLTIRKATLKDLPSIMPIYDKAKELMRRAGNPHQWNSDYPSIGLIEEDIREGYCHVCLTPDGRVCGTFWFGIIEEPTYAYIEDGAWLHDRPYGVIHRLASDGEVKGLGRQVFEWALAQYPNIRVDTHRDNHVMQHIVTSLGFEYCGIIYVADGSPRLAYQRDDDR</sequence>
<dbReference type="InterPro" id="IPR016181">
    <property type="entry name" value="Acyl_CoA_acyltransferase"/>
</dbReference>
<evidence type="ECO:0000313" key="3">
    <source>
        <dbReference type="Proteomes" id="UP000030125"/>
    </source>
</evidence>
<dbReference type="PROSITE" id="PS51186">
    <property type="entry name" value="GNAT"/>
    <property type="match status" value="1"/>
</dbReference>
<keyword evidence="3" id="KW-1185">Reference proteome</keyword>
<dbReference type="STRING" id="36874.HQ34_01040"/>
<dbReference type="Gene3D" id="3.40.630.30">
    <property type="match status" value="1"/>
</dbReference>
<dbReference type="Proteomes" id="UP000030125">
    <property type="component" value="Unassembled WGS sequence"/>
</dbReference>
<evidence type="ECO:0000259" key="1">
    <source>
        <dbReference type="PROSITE" id="PS51186"/>
    </source>
</evidence>
<dbReference type="OrthoDB" id="9796381at2"/>
<name>A0A0A2EVF5_PORCN</name>
<dbReference type="RefSeq" id="WP_036851803.1">
    <property type="nucleotide sequence ID" value="NZ_JQJD01000043.1"/>
</dbReference>
<dbReference type="SUPFAM" id="SSF55729">
    <property type="entry name" value="Acyl-CoA N-acyltransferases (Nat)"/>
    <property type="match status" value="1"/>
</dbReference>
<protein>
    <recommendedName>
        <fullName evidence="1">N-acetyltransferase domain-containing protein</fullName>
    </recommendedName>
</protein>
<dbReference type="GO" id="GO:0016747">
    <property type="term" value="F:acyltransferase activity, transferring groups other than amino-acyl groups"/>
    <property type="evidence" value="ECO:0007669"/>
    <property type="project" value="InterPro"/>
</dbReference>
<accession>A0A0A2EVF5</accession>
<feature type="domain" description="N-acetyltransferase" evidence="1">
    <location>
        <begin position="12"/>
        <end position="174"/>
    </location>
</feature>
<dbReference type="EMBL" id="JQJD01000043">
    <property type="protein sequence ID" value="KGN80289.1"/>
    <property type="molecule type" value="Genomic_DNA"/>
</dbReference>